<gene>
    <name evidence="5" type="ORF">PT974_00011</name>
</gene>
<feature type="domain" description="Zn(2)-C6 fungal-type" evidence="4">
    <location>
        <begin position="10"/>
        <end position="40"/>
    </location>
</feature>
<evidence type="ECO:0000256" key="2">
    <source>
        <dbReference type="ARBA" id="ARBA00023242"/>
    </source>
</evidence>
<dbReference type="SUPFAM" id="SSF57701">
    <property type="entry name" value="Zn2/Cys6 DNA-binding domain"/>
    <property type="match status" value="1"/>
</dbReference>
<evidence type="ECO:0000256" key="1">
    <source>
        <dbReference type="ARBA" id="ARBA00004123"/>
    </source>
</evidence>
<dbReference type="EMBL" id="JAVFKD010000001">
    <property type="protein sequence ID" value="KAK5997656.1"/>
    <property type="molecule type" value="Genomic_DNA"/>
</dbReference>
<proteinExistence type="predicted"/>
<comment type="subcellular location">
    <subcellularLocation>
        <location evidence="1">Nucleus</location>
    </subcellularLocation>
</comment>
<keyword evidence="6" id="KW-1185">Reference proteome</keyword>
<dbReference type="InterPro" id="IPR001138">
    <property type="entry name" value="Zn2Cys6_DnaBD"/>
</dbReference>
<evidence type="ECO:0000259" key="4">
    <source>
        <dbReference type="PROSITE" id="PS00463"/>
    </source>
</evidence>
<reference evidence="5 6" key="1">
    <citation type="submission" date="2024-01" db="EMBL/GenBank/DDBJ databases">
        <title>Complete genome of Cladobotryum mycophilum ATHUM6906.</title>
        <authorList>
            <person name="Christinaki A.C."/>
            <person name="Myridakis A.I."/>
            <person name="Kouvelis V.N."/>
        </authorList>
    </citation>
    <scope>NUCLEOTIDE SEQUENCE [LARGE SCALE GENOMIC DNA]</scope>
    <source>
        <strain evidence="5 6">ATHUM6906</strain>
    </source>
</reference>
<protein>
    <recommendedName>
        <fullName evidence="4">Zn(2)-C6 fungal-type domain-containing protein</fullName>
    </recommendedName>
</protein>
<dbReference type="SMART" id="SM00066">
    <property type="entry name" value="GAL4"/>
    <property type="match status" value="1"/>
</dbReference>
<evidence type="ECO:0000256" key="3">
    <source>
        <dbReference type="SAM" id="MobiDB-lite"/>
    </source>
</evidence>
<organism evidence="5 6">
    <name type="scientific">Cladobotryum mycophilum</name>
    <dbReference type="NCBI Taxonomy" id="491253"/>
    <lineage>
        <taxon>Eukaryota</taxon>
        <taxon>Fungi</taxon>
        <taxon>Dikarya</taxon>
        <taxon>Ascomycota</taxon>
        <taxon>Pezizomycotina</taxon>
        <taxon>Sordariomycetes</taxon>
        <taxon>Hypocreomycetidae</taxon>
        <taxon>Hypocreales</taxon>
        <taxon>Hypocreaceae</taxon>
        <taxon>Cladobotryum</taxon>
    </lineage>
</organism>
<dbReference type="Proteomes" id="UP001338125">
    <property type="component" value="Unassembled WGS sequence"/>
</dbReference>
<dbReference type="PANTHER" id="PTHR37534">
    <property type="entry name" value="TRANSCRIPTIONAL ACTIVATOR PROTEIN UGA3"/>
    <property type="match status" value="1"/>
</dbReference>
<keyword evidence="2" id="KW-0539">Nucleus</keyword>
<dbReference type="Pfam" id="PF11951">
    <property type="entry name" value="Fungal_trans_2"/>
    <property type="match status" value="1"/>
</dbReference>
<comment type="caution">
    <text evidence="5">The sequence shown here is derived from an EMBL/GenBank/DDBJ whole genome shotgun (WGS) entry which is preliminary data.</text>
</comment>
<evidence type="ECO:0000313" key="5">
    <source>
        <dbReference type="EMBL" id="KAK5997656.1"/>
    </source>
</evidence>
<dbReference type="PANTHER" id="PTHR37534:SF46">
    <property type="entry name" value="ZN(II)2CYS6 TRANSCRIPTION FACTOR (EUROFUNG)"/>
    <property type="match status" value="1"/>
</dbReference>
<feature type="region of interest" description="Disordered" evidence="3">
    <location>
        <begin position="49"/>
        <end position="90"/>
    </location>
</feature>
<name>A0ABR0T0Y3_9HYPO</name>
<dbReference type="Gene3D" id="4.10.240.10">
    <property type="entry name" value="Zn(2)-C6 fungal-type DNA-binding domain"/>
    <property type="match status" value="1"/>
</dbReference>
<sequence length="487" mass="55100">MVHESQIPRSCDRCHAVKERCYWALHEVQCERCARLQLVCQINRPLRRPGRPRRLPSPSSQSRSHFDEITSNQGHSTLSSAPGGHRTATSQSDRWREVVIAAGVVLPSELQLLDQSLFQNEFMEQFILGPSFCEEHRKYLISHFLDSTVFLKDAYLACALSWDGDEPSLSSTPENEQPASKAYQYASSALSTLGSFEVKDMQDLSVCLVLGAVVHTFAIRLRASDVLTICRQTLNLIKAVYNSPSTRHISSDSIGFLTCLILTETAESLLSCSVPTIQFKLPLSEPAYVDRYVGICTTLLPLFYDLGKLSNDMLRERKERGVSHNLLLTTMAESLGALELTIRNWRPSVPDGFAERFTSTEVAHMLCQAQVMQTTALLIIHRLQYSFGSKEDKVLAMSFNILTQLELTFIATRKMVPCVDLPIVVSCMELQDEEERARWLCNISPISRYSEPFHNRICQILSAVWEARRHSAELHWYQLGDVIPHFS</sequence>
<dbReference type="InterPro" id="IPR021858">
    <property type="entry name" value="Fun_TF"/>
</dbReference>
<dbReference type="InterPro" id="IPR036864">
    <property type="entry name" value="Zn2-C6_fun-type_DNA-bd_sf"/>
</dbReference>
<evidence type="ECO:0000313" key="6">
    <source>
        <dbReference type="Proteomes" id="UP001338125"/>
    </source>
</evidence>
<dbReference type="PROSITE" id="PS00463">
    <property type="entry name" value="ZN2_CY6_FUNGAL_1"/>
    <property type="match status" value="1"/>
</dbReference>
<feature type="compositionally biased region" description="Polar residues" evidence="3">
    <location>
        <begin position="69"/>
        <end position="80"/>
    </location>
</feature>
<dbReference type="CDD" id="cd00067">
    <property type="entry name" value="GAL4"/>
    <property type="match status" value="1"/>
</dbReference>
<accession>A0ABR0T0Y3</accession>